<dbReference type="GO" id="GO:0046677">
    <property type="term" value="P:response to antibiotic"/>
    <property type="evidence" value="ECO:0007669"/>
    <property type="project" value="InterPro"/>
</dbReference>
<keyword evidence="2" id="KW-1185">Reference proteome</keyword>
<dbReference type="CDD" id="cd14728">
    <property type="entry name" value="Ere-like"/>
    <property type="match status" value="1"/>
</dbReference>
<dbReference type="InterPro" id="IPR014622">
    <property type="entry name" value="UCP036794_erythomycin"/>
</dbReference>
<dbReference type="SUPFAM" id="SSF159501">
    <property type="entry name" value="EreA/ChaN-like"/>
    <property type="match status" value="1"/>
</dbReference>
<dbReference type="Pfam" id="PF05139">
    <property type="entry name" value="Erythro_esteras"/>
    <property type="match status" value="1"/>
</dbReference>
<dbReference type="RefSeq" id="WP_091671384.1">
    <property type="nucleotide sequence ID" value="NZ_FOKG01000003.1"/>
</dbReference>
<dbReference type="InterPro" id="IPR007815">
    <property type="entry name" value="Emycin_Estase"/>
</dbReference>
<dbReference type="Gene3D" id="3.40.1660.10">
    <property type="entry name" value="EreA-like (biosynthetic domain)"/>
    <property type="match status" value="1"/>
</dbReference>
<dbReference type="InterPro" id="IPR052036">
    <property type="entry name" value="Hydrolase/PRTase-associated"/>
</dbReference>
<evidence type="ECO:0000313" key="2">
    <source>
        <dbReference type="Proteomes" id="UP000243799"/>
    </source>
</evidence>
<dbReference type="OrthoDB" id="9810066at2"/>
<dbReference type="Proteomes" id="UP000243799">
    <property type="component" value="Unassembled WGS sequence"/>
</dbReference>
<organism evidence="1 2">
    <name type="scientific">Amycolatopsis marina</name>
    <dbReference type="NCBI Taxonomy" id="490629"/>
    <lineage>
        <taxon>Bacteria</taxon>
        <taxon>Bacillati</taxon>
        <taxon>Actinomycetota</taxon>
        <taxon>Actinomycetes</taxon>
        <taxon>Pseudonocardiales</taxon>
        <taxon>Pseudonocardiaceae</taxon>
        <taxon>Amycolatopsis</taxon>
    </lineage>
</organism>
<protein>
    <submittedName>
        <fullName evidence="1">Erythromycin esterase homolog</fullName>
    </submittedName>
</protein>
<reference evidence="2" key="1">
    <citation type="submission" date="2016-10" db="EMBL/GenBank/DDBJ databases">
        <authorList>
            <person name="Varghese N."/>
            <person name="Submissions S."/>
        </authorList>
    </citation>
    <scope>NUCLEOTIDE SEQUENCE [LARGE SCALE GENOMIC DNA]</scope>
    <source>
        <strain evidence="2">CGMCC 4.3568</strain>
    </source>
</reference>
<name>A0A1I0XK98_9PSEU</name>
<dbReference type="AlphaFoldDB" id="A0A1I0XK98"/>
<dbReference type="EMBL" id="FOKG01000003">
    <property type="protein sequence ID" value="SFB00740.1"/>
    <property type="molecule type" value="Genomic_DNA"/>
</dbReference>
<dbReference type="PANTHER" id="PTHR31299">
    <property type="entry name" value="ESTERASE, PUTATIVE (AFU_ORTHOLOGUE AFUA_1G05850)-RELATED"/>
    <property type="match status" value="1"/>
</dbReference>
<dbReference type="Gene3D" id="3.30.1870.10">
    <property type="entry name" value="EreA-like, domain 2"/>
    <property type="match status" value="1"/>
</dbReference>
<dbReference type="Gene3D" id="1.20.1440.30">
    <property type="entry name" value="Biosynthetic Protein domain"/>
    <property type="match status" value="1"/>
</dbReference>
<gene>
    <name evidence="1" type="ORF">SAMN05216266_103239</name>
</gene>
<dbReference type="PANTHER" id="PTHR31299:SF0">
    <property type="entry name" value="ESTERASE, PUTATIVE (AFU_ORTHOLOGUE AFUA_1G05850)-RELATED"/>
    <property type="match status" value="1"/>
</dbReference>
<sequence>MIDETTEVRQAREDALPLLSPQDLDPLLERIGNARYVLLGEASHGTAEFYRWRAELTKRLIAEHGFSFVAVEGDWPDCHQLHCCVSGVAGVPNDPEQVLWSFGRWPTWMWANQEVVDFARWLREMNKTREQDPPVGFHGLDMYSLWDSLRAILDYLREHHPDEVETAMSAYRCFQPYDEDPQSYATSTSMVPDGCQDEVTALLADLRDRASLSATPGLGPAFVAEQNAAVVVDAERYYREMIHGGPRAWNIRDMHMADTLDRLTEAYGPESKAIVWAHNTHIGDARATDMAEADMLNLGQLVRQRHERDGVVAVGFGTHSGSVIGSPRWGGPVRRVSVPPARQDSTEGLLNEAVPDRDSLFVFEPDAPSAWAERVRGHRAIGVVYDPRRARTGGYVPTVLSARYDAFVHCDRSTALVPLHPWEPEAHGEAETYPSGL</sequence>
<accession>A0A1I0XK98</accession>
<dbReference type="PIRSF" id="PIRSF036794">
    <property type="entry name" value="UCP_erythr_ester"/>
    <property type="match status" value="1"/>
</dbReference>
<dbReference type="STRING" id="490629.SAMN05216266_103239"/>
<proteinExistence type="predicted"/>
<evidence type="ECO:0000313" key="1">
    <source>
        <dbReference type="EMBL" id="SFB00740.1"/>
    </source>
</evidence>